<proteinExistence type="inferred from homology"/>
<evidence type="ECO:0000256" key="1">
    <source>
        <dbReference type="ARBA" id="ARBA00005306"/>
    </source>
</evidence>
<comment type="caution">
    <text evidence="12">The sequence shown here is derived from an EMBL/GenBank/DDBJ whole genome shotgun (WGS) entry which is preliminary data.</text>
</comment>
<dbReference type="SMART" id="SM00845">
    <property type="entry name" value="GatB_Yqey"/>
    <property type="match status" value="1"/>
</dbReference>
<evidence type="ECO:0000313" key="12">
    <source>
        <dbReference type="EMBL" id="KKP31922.1"/>
    </source>
</evidence>
<dbReference type="Gene3D" id="1.10.10.410">
    <property type="match status" value="1"/>
</dbReference>
<keyword evidence="12" id="KW-0808">Transferase</keyword>
<dbReference type="EC" id="6.3.5.-" evidence="10"/>
<dbReference type="PANTHER" id="PTHR11659:SF0">
    <property type="entry name" value="GLUTAMYL-TRNA(GLN) AMIDOTRANSFERASE SUBUNIT B, MITOCHONDRIAL"/>
    <property type="match status" value="1"/>
</dbReference>
<evidence type="ECO:0000256" key="10">
    <source>
        <dbReference type="HAMAP-Rule" id="MF_00121"/>
    </source>
</evidence>
<evidence type="ECO:0000256" key="4">
    <source>
        <dbReference type="ARBA" id="ARBA00022741"/>
    </source>
</evidence>
<keyword evidence="5 10" id="KW-0067">ATP-binding</keyword>
<dbReference type="GO" id="GO:0005524">
    <property type="term" value="F:ATP binding"/>
    <property type="evidence" value="ECO:0007669"/>
    <property type="project" value="UniProtKB-KW"/>
</dbReference>
<evidence type="ECO:0000256" key="2">
    <source>
        <dbReference type="ARBA" id="ARBA00011123"/>
    </source>
</evidence>
<evidence type="ECO:0000256" key="5">
    <source>
        <dbReference type="ARBA" id="ARBA00022840"/>
    </source>
</evidence>
<dbReference type="InterPro" id="IPR014746">
    <property type="entry name" value="Gln_synth/guanido_kin_cat_dom"/>
</dbReference>
<keyword evidence="3 10" id="KW-0436">Ligase</keyword>
<evidence type="ECO:0000256" key="9">
    <source>
        <dbReference type="ARBA" id="ARBA00047913"/>
    </source>
</evidence>
<sequence>MNKYKIIIGLEVHIEPNTKQKMFCRCQQDHFGKIPNSNTCPICLGLPGALPYINKEAIEKIIKLGLALGSKINNFSRFYRKHYFYPDLPKGYQTSQLDSPFCIGGELLGKKINHIHLEEDAGKLVHETIDGEKVSLIDFNRSGSCLIEIVTEPVFNSVIEVIAFLKELQLIARYLDISNADMEKGSMRLEANISLSLDGKLPNYKVELKNINSFKFLEKAINAEIERQSKALNSGEKLIQETRGYDEIKKTTFSQRTKADSHDYRYFPEADLPPVELDNSEIEKIKLKLVELPEVKRKRFAEKYKLSKEYTEILILDIKRANYFEEAFKLSPNLITSIANLMVNKNLDKDFSEPAGLIRKILELTKVDYANSSDVEESISKVLYENPDVIKSFKDGKGQVIGFLIGQIQKKLNGKGDPRIIQQKLLEKLHE</sequence>
<dbReference type="GO" id="GO:0016740">
    <property type="term" value="F:transferase activity"/>
    <property type="evidence" value="ECO:0007669"/>
    <property type="project" value="UniProtKB-KW"/>
</dbReference>
<protein>
    <recommendedName>
        <fullName evidence="10">Aspartyl/glutamyl-tRNA(Asn/Gln) amidotransferase subunit B</fullName>
        <shortName evidence="10">Asp/Glu-ADT subunit B</shortName>
        <ecNumber evidence="10">6.3.5.-</ecNumber>
    </recommendedName>
</protein>
<dbReference type="InterPro" id="IPR018027">
    <property type="entry name" value="Asn/Gln_amidotransferase"/>
</dbReference>
<dbReference type="GO" id="GO:0050566">
    <property type="term" value="F:asparaginyl-tRNA synthase (glutamine-hydrolyzing) activity"/>
    <property type="evidence" value="ECO:0007669"/>
    <property type="project" value="RHEA"/>
</dbReference>
<name>A0A0G0BLJ1_9BACT</name>
<dbReference type="Gene3D" id="1.10.150.380">
    <property type="entry name" value="GatB domain, N-terminal subdomain"/>
    <property type="match status" value="1"/>
</dbReference>
<feature type="domain" description="Asn/Gln amidotransferase" evidence="11">
    <location>
        <begin position="299"/>
        <end position="429"/>
    </location>
</feature>
<keyword evidence="4 10" id="KW-0547">Nucleotide-binding</keyword>
<dbReference type="SUPFAM" id="SSF89095">
    <property type="entry name" value="GatB/YqeY motif"/>
    <property type="match status" value="2"/>
</dbReference>
<comment type="function">
    <text evidence="7 10">Allows the formation of correctly charged Asn-tRNA(Asn) or Gln-tRNA(Gln) through the transamidation of misacylated Asp-tRNA(Asn) or Glu-tRNA(Gln) in organisms which lack either or both of asparaginyl-tRNA or glutaminyl-tRNA synthetases. The reaction takes place in the presence of glutamine and ATP through an activated phospho-Asp-tRNA(Asn) or phospho-Glu-tRNA(Gln).</text>
</comment>
<keyword evidence="6 10" id="KW-0648">Protein biosynthesis</keyword>
<dbReference type="InterPro" id="IPR023168">
    <property type="entry name" value="GatB_Yqey_C_2"/>
</dbReference>
<dbReference type="AlphaFoldDB" id="A0A0G0BLJ1"/>
<dbReference type="NCBIfam" id="NF004012">
    <property type="entry name" value="PRK05477.1-2"/>
    <property type="match status" value="1"/>
</dbReference>
<dbReference type="Pfam" id="PF02637">
    <property type="entry name" value="GatB_Yqey"/>
    <property type="match status" value="1"/>
</dbReference>
<dbReference type="GO" id="GO:0070681">
    <property type="term" value="P:glutaminyl-tRNAGln biosynthesis via transamidation"/>
    <property type="evidence" value="ECO:0007669"/>
    <property type="project" value="TreeGrafter"/>
</dbReference>
<dbReference type="NCBIfam" id="TIGR00133">
    <property type="entry name" value="gatB"/>
    <property type="match status" value="1"/>
</dbReference>
<dbReference type="Pfam" id="PF02934">
    <property type="entry name" value="GatB_N"/>
    <property type="match status" value="1"/>
</dbReference>
<dbReference type="GO" id="GO:0050567">
    <property type="term" value="F:glutaminyl-tRNA synthase (glutamine-hydrolyzing) activity"/>
    <property type="evidence" value="ECO:0007669"/>
    <property type="project" value="UniProtKB-UniRule"/>
</dbReference>
<dbReference type="InterPro" id="IPR042114">
    <property type="entry name" value="GatB_C_1"/>
</dbReference>
<dbReference type="PANTHER" id="PTHR11659">
    <property type="entry name" value="GLUTAMYL-TRNA GLN AMIDOTRANSFERASE SUBUNIT B MITOCHONDRIAL AND PROKARYOTIC PET112-RELATED"/>
    <property type="match status" value="1"/>
</dbReference>
<evidence type="ECO:0000256" key="8">
    <source>
        <dbReference type="ARBA" id="ARBA00047380"/>
    </source>
</evidence>
<dbReference type="InterPro" id="IPR004413">
    <property type="entry name" value="GatB"/>
</dbReference>
<comment type="subunit">
    <text evidence="2 10">Heterotrimer of A, B and C subunits.</text>
</comment>
<evidence type="ECO:0000259" key="11">
    <source>
        <dbReference type="SMART" id="SM00845"/>
    </source>
</evidence>
<comment type="catalytic activity">
    <reaction evidence="9 10">
        <text>L-glutamyl-tRNA(Gln) + L-glutamine + ATP + H2O = L-glutaminyl-tRNA(Gln) + L-glutamate + ADP + phosphate + H(+)</text>
        <dbReference type="Rhea" id="RHEA:17521"/>
        <dbReference type="Rhea" id="RHEA-COMP:9681"/>
        <dbReference type="Rhea" id="RHEA-COMP:9684"/>
        <dbReference type="ChEBI" id="CHEBI:15377"/>
        <dbReference type="ChEBI" id="CHEBI:15378"/>
        <dbReference type="ChEBI" id="CHEBI:29985"/>
        <dbReference type="ChEBI" id="CHEBI:30616"/>
        <dbReference type="ChEBI" id="CHEBI:43474"/>
        <dbReference type="ChEBI" id="CHEBI:58359"/>
        <dbReference type="ChEBI" id="CHEBI:78520"/>
        <dbReference type="ChEBI" id="CHEBI:78521"/>
        <dbReference type="ChEBI" id="CHEBI:456216"/>
    </reaction>
</comment>
<dbReference type="InterPro" id="IPR017959">
    <property type="entry name" value="Asn/Gln-tRNA_amidoTrfase_suB/E"/>
</dbReference>
<reference evidence="12 13" key="1">
    <citation type="journal article" date="2015" name="Nature">
        <title>rRNA introns, odd ribosomes, and small enigmatic genomes across a large radiation of phyla.</title>
        <authorList>
            <person name="Brown C.T."/>
            <person name="Hug L.A."/>
            <person name="Thomas B.C."/>
            <person name="Sharon I."/>
            <person name="Castelle C.J."/>
            <person name="Singh A."/>
            <person name="Wilkins M.J."/>
            <person name="Williams K.H."/>
            <person name="Banfield J.F."/>
        </authorList>
    </citation>
    <scope>NUCLEOTIDE SEQUENCE [LARGE SCALE GENOMIC DNA]</scope>
</reference>
<accession>A0A0G0BLJ1</accession>
<dbReference type="InterPro" id="IPR006075">
    <property type="entry name" value="Asn/Gln-tRNA_Trfase_suB/E_cat"/>
</dbReference>
<dbReference type="InterPro" id="IPR003789">
    <property type="entry name" value="Asn/Gln_tRNA_amidoTrase-B-like"/>
</dbReference>
<dbReference type="PATRIC" id="fig|1618586.3.peg.315"/>
<comment type="catalytic activity">
    <reaction evidence="8 10">
        <text>L-aspartyl-tRNA(Asn) + L-glutamine + ATP + H2O = L-asparaginyl-tRNA(Asn) + L-glutamate + ADP + phosphate + 2 H(+)</text>
        <dbReference type="Rhea" id="RHEA:14513"/>
        <dbReference type="Rhea" id="RHEA-COMP:9674"/>
        <dbReference type="Rhea" id="RHEA-COMP:9677"/>
        <dbReference type="ChEBI" id="CHEBI:15377"/>
        <dbReference type="ChEBI" id="CHEBI:15378"/>
        <dbReference type="ChEBI" id="CHEBI:29985"/>
        <dbReference type="ChEBI" id="CHEBI:30616"/>
        <dbReference type="ChEBI" id="CHEBI:43474"/>
        <dbReference type="ChEBI" id="CHEBI:58359"/>
        <dbReference type="ChEBI" id="CHEBI:78515"/>
        <dbReference type="ChEBI" id="CHEBI:78516"/>
        <dbReference type="ChEBI" id="CHEBI:456216"/>
    </reaction>
</comment>
<dbReference type="EMBL" id="LBOI01000004">
    <property type="protein sequence ID" value="KKP31922.1"/>
    <property type="molecule type" value="Genomic_DNA"/>
</dbReference>
<evidence type="ECO:0000256" key="6">
    <source>
        <dbReference type="ARBA" id="ARBA00022917"/>
    </source>
</evidence>
<dbReference type="Proteomes" id="UP000034803">
    <property type="component" value="Unassembled WGS sequence"/>
</dbReference>
<dbReference type="SUPFAM" id="SSF55931">
    <property type="entry name" value="Glutamine synthetase/guanido kinase"/>
    <property type="match status" value="1"/>
</dbReference>
<gene>
    <name evidence="10" type="primary">gatB</name>
    <name evidence="12" type="ORF">UR21_C0004G0058</name>
</gene>
<comment type="similarity">
    <text evidence="1 10">Belongs to the GatB/GatE family. GatB subfamily.</text>
</comment>
<dbReference type="HAMAP" id="MF_00121">
    <property type="entry name" value="GatB"/>
    <property type="match status" value="1"/>
</dbReference>
<evidence type="ECO:0000256" key="3">
    <source>
        <dbReference type="ARBA" id="ARBA00022598"/>
    </source>
</evidence>
<organism evidence="12 13">
    <name type="scientific">Candidatus Woesebacteria bacterium GW2011_GWC2_31_9</name>
    <dbReference type="NCBI Taxonomy" id="1618586"/>
    <lineage>
        <taxon>Bacteria</taxon>
        <taxon>Candidatus Woeseibacteriota</taxon>
    </lineage>
</organism>
<evidence type="ECO:0000256" key="7">
    <source>
        <dbReference type="ARBA" id="ARBA00024799"/>
    </source>
</evidence>
<dbReference type="GO" id="GO:0006412">
    <property type="term" value="P:translation"/>
    <property type="evidence" value="ECO:0007669"/>
    <property type="project" value="UniProtKB-UniRule"/>
</dbReference>
<evidence type="ECO:0000313" key="13">
    <source>
        <dbReference type="Proteomes" id="UP000034803"/>
    </source>
</evidence>